<protein>
    <submittedName>
        <fullName evidence="1">Uncharacterized protein</fullName>
    </submittedName>
</protein>
<proteinExistence type="predicted"/>
<evidence type="ECO:0000313" key="2">
    <source>
        <dbReference type="Proteomes" id="UP001153636"/>
    </source>
</evidence>
<keyword evidence="2" id="KW-1185">Reference proteome</keyword>
<dbReference type="EMBL" id="OV651820">
    <property type="protein sequence ID" value="CAH1114740.1"/>
    <property type="molecule type" value="Genomic_DNA"/>
</dbReference>
<accession>A0A9P0GG68</accession>
<dbReference type="AlphaFoldDB" id="A0A9P0GG68"/>
<name>A0A9P0GG68_9CUCU</name>
<evidence type="ECO:0000313" key="1">
    <source>
        <dbReference type="EMBL" id="CAH1114740.1"/>
    </source>
</evidence>
<gene>
    <name evidence="1" type="ORF">PSYICH_LOCUS14008</name>
</gene>
<organism evidence="1 2">
    <name type="scientific">Psylliodes chrysocephalus</name>
    <dbReference type="NCBI Taxonomy" id="3402493"/>
    <lineage>
        <taxon>Eukaryota</taxon>
        <taxon>Metazoa</taxon>
        <taxon>Ecdysozoa</taxon>
        <taxon>Arthropoda</taxon>
        <taxon>Hexapoda</taxon>
        <taxon>Insecta</taxon>
        <taxon>Pterygota</taxon>
        <taxon>Neoptera</taxon>
        <taxon>Endopterygota</taxon>
        <taxon>Coleoptera</taxon>
        <taxon>Polyphaga</taxon>
        <taxon>Cucujiformia</taxon>
        <taxon>Chrysomeloidea</taxon>
        <taxon>Chrysomelidae</taxon>
        <taxon>Galerucinae</taxon>
        <taxon>Alticini</taxon>
        <taxon>Psylliodes</taxon>
    </lineage>
</organism>
<dbReference type="Proteomes" id="UP001153636">
    <property type="component" value="Chromosome 8"/>
</dbReference>
<reference evidence="1" key="1">
    <citation type="submission" date="2022-01" db="EMBL/GenBank/DDBJ databases">
        <authorList>
            <person name="King R."/>
        </authorList>
    </citation>
    <scope>NUCLEOTIDE SEQUENCE</scope>
</reference>
<sequence length="174" mass="19893">MAEEIFTINLNYNGLYFNAQVDRETFLEVNKDTELLQRYTKQIYQQCFQQVGVADLEPSSPLKEIEVPSENVLRWNDKLTKLLIKERLVMEADLAHPKCCKIKLWQELAKKINKICTKVSSGIPPAETIGNSLVQKSAVTRDNLVVSDVTEETENSAVRKITIDKKRKNTGMSF</sequence>